<evidence type="ECO:0000313" key="4">
    <source>
        <dbReference type="Proteomes" id="UP001334248"/>
    </source>
</evidence>
<evidence type="ECO:0000313" key="3">
    <source>
        <dbReference type="EMBL" id="KAK5940744.1"/>
    </source>
</evidence>
<dbReference type="GeneID" id="90000610"/>
<feature type="transmembrane region" description="Helical" evidence="2">
    <location>
        <begin position="37"/>
        <end position="56"/>
    </location>
</feature>
<feature type="compositionally biased region" description="Basic and acidic residues" evidence="1">
    <location>
        <begin position="708"/>
        <end position="717"/>
    </location>
</feature>
<evidence type="ECO:0000256" key="1">
    <source>
        <dbReference type="SAM" id="MobiDB-lite"/>
    </source>
</evidence>
<feature type="transmembrane region" description="Helical" evidence="2">
    <location>
        <begin position="110"/>
        <end position="130"/>
    </location>
</feature>
<reference evidence="3 4" key="1">
    <citation type="journal article" date="2023" name="Res Sq">
        <title>Genomic and morphological characterization of Knufia obscura isolated from the Mars 2020 spacecraft assembly facility.</title>
        <authorList>
            <person name="Chander A.M."/>
            <person name="Teixeira M.M."/>
            <person name="Singh N.K."/>
            <person name="Williams M.P."/>
            <person name="Parker C.W."/>
            <person name="Leo P."/>
            <person name="Stajich J.E."/>
            <person name="Torok T."/>
            <person name="Tighe S."/>
            <person name="Mason C.E."/>
            <person name="Venkateswaran K."/>
        </authorList>
    </citation>
    <scope>NUCLEOTIDE SEQUENCE [LARGE SCALE GENOMIC DNA]</scope>
    <source>
        <strain evidence="3 4">CCFEE 5817</strain>
    </source>
</reference>
<dbReference type="EMBL" id="JAVHJV010000008">
    <property type="protein sequence ID" value="KAK5940744.1"/>
    <property type="molecule type" value="Genomic_DNA"/>
</dbReference>
<dbReference type="Proteomes" id="UP001334248">
    <property type="component" value="Unassembled WGS sequence"/>
</dbReference>
<keyword evidence="2" id="KW-0812">Transmembrane</keyword>
<organism evidence="3 4">
    <name type="scientific">Knufia obscura</name>
    <dbReference type="NCBI Taxonomy" id="1635080"/>
    <lineage>
        <taxon>Eukaryota</taxon>
        <taxon>Fungi</taxon>
        <taxon>Dikarya</taxon>
        <taxon>Ascomycota</taxon>
        <taxon>Pezizomycotina</taxon>
        <taxon>Eurotiomycetes</taxon>
        <taxon>Chaetothyriomycetidae</taxon>
        <taxon>Chaetothyriales</taxon>
        <taxon>Trichomeriaceae</taxon>
        <taxon>Knufia</taxon>
    </lineage>
</organism>
<accession>A0ABR0RKI8</accession>
<keyword evidence="2" id="KW-1133">Transmembrane helix</keyword>
<keyword evidence="4" id="KW-1185">Reference proteome</keyword>
<proteinExistence type="predicted"/>
<name>A0ABR0RKI8_9EURO</name>
<gene>
    <name evidence="3" type="ORF">PMZ80_007161</name>
</gene>
<protein>
    <submittedName>
        <fullName evidence="3">Uncharacterized protein</fullName>
    </submittedName>
</protein>
<sequence>MAGYIYEGFWTDWTKGNIWGLTLTLSPTNATVLTNSLTVFVTLCGVQLWTILRYILHQRGAPLQPEASTPHLNKQQLILRNAGSAVATAQLMLELAWTSRTSKGKPSSRAYTIGLSAIIYAVLFMAAGIASNKAISTVLSNGGSSVLLDSSDCGIWNQTYYDIASGRSPQSEEEFGLMIQHSAKRLRDSQLSLQYAQECYSSQASMAERASRCNNFKASTVGWQPFQSGSCPFRSQMCNEAAETVVLDTGTINSHDDLGINAKPADRLTYRRITTCAVLNGTSHVNGWNGTVENSLSLAPSSETAYAFYGPSLQQKTPWTYSYSNSASFYTNNSAISTKPYQVAVVKADPTSSENDFEPISALAQQYADLNLIFMTFTGTYLGSVRDLWFSAQKERYFDNKIPMLQKRYERDDAISTLGCTEQHQFCTSNNKTCTGFLAFQQVQDVVHFNAALTPNQNATFDRIMRAVADSLLFHIVQNLGATSTPLLASNGSMFGKSGAVVSQVLPDDQWKLELRYWHSVAMAQLQQSVVSWATGAIAAKPQGIQALLKPTEPQDVWFCKNMVVPSFSYQSFSVVSIILVVTSGAFITTVSLTVEQLAALLQKLLRLDEPDSRKHWEYDDLLELQHNKATARWGPPAPPKDDGYRPGCHRCEPGTNLVSKVTMSASNDHIASYQRESGSSLPSRHSGTITSRGSLEYASPQAPVSVLDEKGKEGWI</sequence>
<feature type="region of interest" description="Disordered" evidence="1">
    <location>
        <begin position="674"/>
        <end position="717"/>
    </location>
</feature>
<feature type="compositionally biased region" description="Polar residues" evidence="1">
    <location>
        <begin position="674"/>
        <end position="694"/>
    </location>
</feature>
<comment type="caution">
    <text evidence="3">The sequence shown here is derived from an EMBL/GenBank/DDBJ whole genome shotgun (WGS) entry which is preliminary data.</text>
</comment>
<keyword evidence="2" id="KW-0472">Membrane</keyword>
<dbReference type="RefSeq" id="XP_064728834.1">
    <property type="nucleotide sequence ID" value="XM_064875569.1"/>
</dbReference>
<evidence type="ECO:0000256" key="2">
    <source>
        <dbReference type="SAM" id="Phobius"/>
    </source>
</evidence>